<dbReference type="Proteomes" id="UP001189429">
    <property type="component" value="Unassembled WGS sequence"/>
</dbReference>
<name>A0ABN9UCS9_9DINO</name>
<keyword evidence="3" id="KW-1185">Reference proteome</keyword>
<organism evidence="2 3">
    <name type="scientific">Prorocentrum cordatum</name>
    <dbReference type="NCBI Taxonomy" id="2364126"/>
    <lineage>
        <taxon>Eukaryota</taxon>
        <taxon>Sar</taxon>
        <taxon>Alveolata</taxon>
        <taxon>Dinophyceae</taxon>
        <taxon>Prorocentrales</taxon>
        <taxon>Prorocentraceae</taxon>
        <taxon>Prorocentrum</taxon>
    </lineage>
</organism>
<gene>
    <name evidence="2" type="ORF">PCOR1329_LOCUS47237</name>
</gene>
<feature type="region of interest" description="Disordered" evidence="1">
    <location>
        <begin position="1"/>
        <end position="124"/>
    </location>
</feature>
<evidence type="ECO:0000313" key="3">
    <source>
        <dbReference type="Proteomes" id="UP001189429"/>
    </source>
</evidence>
<comment type="caution">
    <text evidence="2">The sequence shown here is derived from an EMBL/GenBank/DDBJ whole genome shotgun (WGS) entry which is preliminary data.</text>
</comment>
<accession>A0ABN9UCS9</accession>
<feature type="non-terminal residue" evidence="2">
    <location>
        <position position="124"/>
    </location>
</feature>
<proteinExistence type="predicted"/>
<evidence type="ECO:0000313" key="2">
    <source>
        <dbReference type="EMBL" id="CAK0857008.1"/>
    </source>
</evidence>
<evidence type="ECO:0000256" key="1">
    <source>
        <dbReference type="SAM" id="MobiDB-lite"/>
    </source>
</evidence>
<feature type="compositionally biased region" description="Acidic residues" evidence="1">
    <location>
        <begin position="47"/>
        <end position="57"/>
    </location>
</feature>
<sequence length="124" mass="12349">VPPPPRAPAARRRGGAAAEPAAAARGASGAAPGAQVGAEAVSRDGDVSADDSEAADEEAPRKHFNADYAAALERVASNRPADSPGGISSAALGALRAPMRVVQRRSKTHARTSFSFSSSSSASA</sequence>
<reference evidence="2" key="1">
    <citation type="submission" date="2023-10" db="EMBL/GenBank/DDBJ databases">
        <authorList>
            <person name="Chen Y."/>
            <person name="Shah S."/>
            <person name="Dougan E. K."/>
            <person name="Thang M."/>
            <person name="Chan C."/>
        </authorList>
    </citation>
    <scope>NUCLEOTIDE SEQUENCE [LARGE SCALE GENOMIC DNA]</scope>
</reference>
<feature type="non-terminal residue" evidence="2">
    <location>
        <position position="1"/>
    </location>
</feature>
<feature type="compositionally biased region" description="Low complexity" evidence="1">
    <location>
        <begin position="113"/>
        <end position="124"/>
    </location>
</feature>
<feature type="compositionally biased region" description="Low complexity" evidence="1">
    <location>
        <begin position="15"/>
        <end position="34"/>
    </location>
</feature>
<protein>
    <submittedName>
        <fullName evidence="2">Uncharacterized protein</fullName>
    </submittedName>
</protein>
<dbReference type="EMBL" id="CAUYUJ010015690">
    <property type="protein sequence ID" value="CAK0857008.1"/>
    <property type="molecule type" value="Genomic_DNA"/>
</dbReference>